<protein>
    <recommendedName>
        <fullName evidence="3">Aminoglycoside phosphotransferase domain-containing protein</fullName>
    </recommendedName>
</protein>
<dbReference type="AlphaFoldDB" id="A0A3P7IZL5"/>
<gene>
    <name evidence="1" type="ORF">SVUK_LOCUS4655</name>
</gene>
<dbReference type="Proteomes" id="UP000270094">
    <property type="component" value="Unassembled WGS sequence"/>
</dbReference>
<evidence type="ECO:0000313" key="2">
    <source>
        <dbReference type="Proteomes" id="UP000270094"/>
    </source>
</evidence>
<keyword evidence="2" id="KW-1185">Reference proteome</keyword>
<name>A0A3P7IZL5_STRVU</name>
<accession>A0A3P7IZL5</accession>
<dbReference type="Gene3D" id="3.30.200.20">
    <property type="entry name" value="Phosphorylase Kinase, domain 1"/>
    <property type="match status" value="1"/>
</dbReference>
<dbReference type="InterPro" id="IPR011009">
    <property type="entry name" value="Kinase-like_dom_sf"/>
</dbReference>
<evidence type="ECO:0008006" key="3">
    <source>
        <dbReference type="Google" id="ProtNLM"/>
    </source>
</evidence>
<proteinExistence type="predicted"/>
<organism evidence="1 2">
    <name type="scientific">Strongylus vulgaris</name>
    <name type="common">Blood worm</name>
    <dbReference type="NCBI Taxonomy" id="40348"/>
    <lineage>
        <taxon>Eukaryota</taxon>
        <taxon>Metazoa</taxon>
        <taxon>Ecdysozoa</taxon>
        <taxon>Nematoda</taxon>
        <taxon>Chromadorea</taxon>
        <taxon>Rhabditida</taxon>
        <taxon>Rhabditina</taxon>
        <taxon>Rhabditomorpha</taxon>
        <taxon>Strongyloidea</taxon>
        <taxon>Strongylidae</taxon>
        <taxon>Strongylus</taxon>
    </lineage>
</organism>
<dbReference type="OrthoDB" id="9973935at2759"/>
<dbReference type="SUPFAM" id="SSF56112">
    <property type="entry name" value="Protein kinase-like (PK-like)"/>
    <property type="match status" value="1"/>
</dbReference>
<dbReference type="EMBL" id="UYYB01013015">
    <property type="protein sequence ID" value="VDM69657.1"/>
    <property type="molecule type" value="Genomic_DNA"/>
</dbReference>
<reference evidence="1 2" key="1">
    <citation type="submission" date="2018-11" db="EMBL/GenBank/DDBJ databases">
        <authorList>
            <consortium name="Pathogen Informatics"/>
        </authorList>
    </citation>
    <scope>NUCLEOTIDE SEQUENCE [LARGE SCALE GENOMIC DNA]</scope>
</reference>
<sequence length="122" mass="13656">MLPKATYFTELSFSAALHNLTGYEDCNFLLDDVVWEGNGPQKAILKVTNPLEAKTHKNIDFQVKLCELLNENDIPCPKIIKRLDGRKWALEEVVDGENDVENGTGSRPVSRISVPVPTFVLD</sequence>
<evidence type="ECO:0000313" key="1">
    <source>
        <dbReference type="EMBL" id="VDM69657.1"/>
    </source>
</evidence>